<dbReference type="AlphaFoldDB" id="A0AA86Q619"/>
<keyword evidence="3" id="KW-1185">Reference proteome</keyword>
<evidence type="ECO:0000313" key="2">
    <source>
        <dbReference type="EMBL" id="CAL6031889.1"/>
    </source>
</evidence>
<dbReference type="EMBL" id="CAXDID020000121">
    <property type="protein sequence ID" value="CAL6031889.1"/>
    <property type="molecule type" value="Genomic_DNA"/>
</dbReference>
<evidence type="ECO:0000313" key="1">
    <source>
        <dbReference type="EMBL" id="CAI9950017.1"/>
    </source>
</evidence>
<accession>A0AA86Q619</accession>
<name>A0AA86Q619_9EUKA</name>
<reference evidence="2 3" key="2">
    <citation type="submission" date="2024-07" db="EMBL/GenBank/DDBJ databases">
        <authorList>
            <person name="Akdeniz Z."/>
        </authorList>
    </citation>
    <scope>NUCLEOTIDE SEQUENCE [LARGE SCALE GENOMIC DNA]</scope>
</reference>
<dbReference type="Proteomes" id="UP001642409">
    <property type="component" value="Unassembled WGS sequence"/>
</dbReference>
<dbReference type="EMBL" id="CATOUU010000806">
    <property type="protein sequence ID" value="CAI9950017.1"/>
    <property type="molecule type" value="Genomic_DNA"/>
</dbReference>
<protein>
    <submittedName>
        <fullName evidence="2">Hypothetical_protein</fullName>
    </submittedName>
</protein>
<evidence type="ECO:0000313" key="3">
    <source>
        <dbReference type="Proteomes" id="UP001642409"/>
    </source>
</evidence>
<reference evidence="1" key="1">
    <citation type="submission" date="2023-06" db="EMBL/GenBank/DDBJ databases">
        <authorList>
            <person name="Kurt Z."/>
        </authorList>
    </citation>
    <scope>NUCLEOTIDE SEQUENCE</scope>
</reference>
<comment type="caution">
    <text evidence="1">The sequence shown here is derived from an EMBL/GenBank/DDBJ whole genome shotgun (WGS) entry which is preliminary data.</text>
</comment>
<sequence>MIHAQAKGVNIQKNYYDYNIERCEDICIVSINLNPNLQKLSLFQEFMTQYNERLEQIRCPCAYRVQCGLSCCHEMIILSHLDALKNKYLITSLVRVEYSQQYLNEKLPLYFQAREFYTLHSYEQQDSKQQIPARPRTFQSKNRQEMMTYIKSQLNVLHNLELNHPPLFEYRHPSSFQKWPGCLQVRANLFGIFPVSDLVSHFSYRHLFQKFSENLQFLDLICINYHYIEDQVAYNLYIWSYKVQKLKKNKQIQKRFTTFNSLTTPFVVQLQTLLLQKIEGVCI</sequence>
<gene>
    <name evidence="2" type="ORF">HINF_LOCUS34219</name>
    <name evidence="1" type="ORF">HINF_LOCUS37662</name>
</gene>
<organism evidence="1">
    <name type="scientific">Hexamita inflata</name>
    <dbReference type="NCBI Taxonomy" id="28002"/>
    <lineage>
        <taxon>Eukaryota</taxon>
        <taxon>Metamonada</taxon>
        <taxon>Diplomonadida</taxon>
        <taxon>Hexamitidae</taxon>
        <taxon>Hexamitinae</taxon>
        <taxon>Hexamita</taxon>
    </lineage>
</organism>
<proteinExistence type="predicted"/>